<dbReference type="AlphaFoldDB" id="A0AAN9XZ09"/>
<sequence length="195" mass="22564">MSVEEVCSFRKESLIPQIEESTEENEAPKSRLVTILDDIESRVERFRRGALLMEEEKDLLFSSIDAVRNSELLNDLGENDKEEIMHYTERVSSRCGTVEISVRTVRNQMQEESLNQVNGFIDTLVVDLHNDPFVVRERCISYMAACGSRPEENIDKGFEVAVLGCSLDDQKRIRRRLQGLLNYIEYFHKIKTVDD</sequence>
<reference evidence="1 2" key="1">
    <citation type="submission" date="2024-03" db="EMBL/GenBank/DDBJ databases">
        <title>Adaptation during the transition from Ophiocordyceps entomopathogen to insect associate is accompanied by gene loss and intensified selection.</title>
        <authorList>
            <person name="Ward C.M."/>
            <person name="Onetto C.A."/>
            <person name="Borneman A.R."/>
        </authorList>
    </citation>
    <scope>NUCLEOTIDE SEQUENCE [LARGE SCALE GENOMIC DNA]</scope>
    <source>
        <strain evidence="1">AWRI1</strain>
        <tissue evidence="1">Single Adult Female</tissue>
    </source>
</reference>
<dbReference type="PANTHER" id="PTHR12334">
    <property type="entry name" value="BAG FAMILY MOLECULAR CHAPERONE REGULATOR 2"/>
    <property type="match status" value="1"/>
</dbReference>
<keyword evidence="2" id="KW-1185">Reference proteome</keyword>
<dbReference type="GO" id="GO:0051087">
    <property type="term" value="F:protein-folding chaperone binding"/>
    <property type="evidence" value="ECO:0007669"/>
    <property type="project" value="InterPro"/>
</dbReference>
<accession>A0AAN9XZ09</accession>
<comment type="caution">
    <text evidence="1">The sequence shown here is derived from an EMBL/GenBank/DDBJ whole genome shotgun (WGS) entry which is preliminary data.</text>
</comment>
<name>A0AAN9XZ09_9HEMI</name>
<evidence type="ECO:0008006" key="3">
    <source>
        <dbReference type="Google" id="ProtNLM"/>
    </source>
</evidence>
<evidence type="ECO:0000313" key="1">
    <source>
        <dbReference type="EMBL" id="KAK7576061.1"/>
    </source>
</evidence>
<dbReference type="Proteomes" id="UP001367676">
    <property type="component" value="Unassembled WGS sequence"/>
</dbReference>
<dbReference type="EMBL" id="JBBCAQ010000036">
    <property type="protein sequence ID" value="KAK7576061.1"/>
    <property type="molecule type" value="Genomic_DNA"/>
</dbReference>
<dbReference type="PANTHER" id="PTHR12334:SF6">
    <property type="entry name" value="BAG FAMILY MOLECULAR CHAPERONE REGULATOR 2"/>
    <property type="match status" value="1"/>
</dbReference>
<evidence type="ECO:0000313" key="2">
    <source>
        <dbReference type="Proteomes" id="UP001367676"/>
    </source>
</evidence>
<dbReference type="GO" id="GO:0000774">
    <property type="term" value="F:adenyl-nucleotide exchange factor activity"/>
    <property type="evidence" value="ECO:0007669"/>
    <property type="project" value="InterPro"/>
</dbReference>
<organism evidence="1 2">
    <name type="scientific">Parthenolecanium corni</name>
    <dbReference type="NCBI Taxonomy" id="536013"/>
    <lineage>
        <taxon>Eukaryota</taxon>
        <taxon>Metazoa</taxon>
        <taxon>Ecdysozoa</taxon>
        <taxon>Arthropoda</taxon>
        <taxon>Hexapoda</taxon>
        <taxon>Insecta</taxon>
        <taxon>Pterygota</taxon>
        <taxon>Neoptera</taxon>
        <taxon>Paraneoptera</taxon>
        <taxon>Hemiptera</taxon>
        <taxon>Sternorrhyncha</taxon>
        <taxon>Coccoidea</taxon>
        <taxon>Coccidae</taxon>
        <taxon>Parthenolecanium</taxon>
    </lineage>
</organism>
<protein>
    <recommendedName>
        <fullName evidence="3">BAG family molecular chaperone regulator 2</fullName>
    </recommendedName>
</protein>
<dbReference type="Gene3D" id="1.20.58.890">
    <property type="match status" value="1"/>
</dbReference>
<proteinExistence type="predicted"/>
<gene>
    <name evidence="1" type="ORF">V9T40_012347</name>
</gene>
<dbReference type="GO" id="GO:0050821">
    <property type="term" value="P:protein stabilization"/>
    <property type="evidence" value="ECO:0007669"/>
    <property type="project" value="TreeGrafter"/>
</dbReference>
<dbReference type="InterPro" id="IPR037689">
    <property type="entry name" value="BAG2"/>
</dbReference>